<dbReference type="Gene3D" id="1.10.510.10">
    <property type="entry name" value="Transferase(Phosphotransferase) domain 1"/>
    <property type="match status" value="1"/>
</dbReference>
<dbReference type="AlphaFoldDB" id="A0A251TTL1"/>
<dbReference type="InterPro" id="IPR001245">
    <property type="entry name" value="Ser-Thr/Tyr_kinase_cat_dom"/>
</dbReference>
<dbReference type="Pfam" id="PF07714">
    <property type="entry name" value="PK_Tyr_Ser-Thr"/>
    <property type="match status" value="1"/>
</dbReference>
<dbReference type="Gramene" id="mRNA:HanXRQr2_Chr09g0380131">
    <property type="protein sequence ID" value="CDS:HanXRQr2_Chr09g0380131.1"/>
    <property type="gene ID" value="HanXRQr2_Chr09g0380131"/>
</dbReference>
<dbReference type="PANTHER" id="PTHR27003:SF471">
    <property type="entry name" value="VASCULAR ENDOTHELIAL GROWTH FACTOR RECEPTOR 2 (VEGFR2)-RELATED"/>
    <property type="match status" value="1"/>
</dbReference>
<evidence type="ECO:0000313" key="2">
    <source>
        <dbReference type="EMBL" id="KAF5790184.1"/>
    </source>
</evidence>
<protein>
    <recommendedName>
        <fullName evidence="1">Protein kinase domain-containing protein</fullName>
    </recommendedName>
</protein>
<reference evidence="2 4" key="1">
    <citation type="journal article" date="2017" name="Nature">
        <title>The sunflower genome provides insights into oil metabolism, flowering and Asterid evolution.</title>
        <authorList>
            <person name="Badouin H."/>
            <person name="Gouzy J."/>
            <person name="Grassa C.J."/>
            <person name="Murat F."/>
            <person name="Staton S.E."/>
            <person name="Cottret L."/>
            <person name="Lelandais-Briere C."/>
            <person name="Owens G.L."/>
            <person name="Carrere S."/>
            <person name="Mayjonade B."/>
            <person name="Legrand L."/>
            <person name="Gill N."/>
            <person name="Kane N.C."/>
            <person name="Bowers J.E."/>
            <person name="Hubner S."/>
            <person name="Bellec A."/>
            <person name="Berard A."/>
            <person name="Berges H."/>
            <person name="Blanchet N."/>
            <person name="Boniface M.C."/>
            <person name="Brunel D."/>
            <person name="Catrice O."/>
            <person name="Chaidir N."/>
            <person name="Claudel C."/>
            <person name="Donnadieu C."/>
            <person name="Faraut T."/>
            <person name="Fievet G."/>
            <person name="Helmstetter N."/>
            <person name="King M."/>
            <person name="Knapp S.J."/>
            <person name="Lai Z."/>
            <person name="Le Paslier M.C."/>
            <person name="Lippi Y."/>
            <person name="Lorenzon L."/>
            <person name="Mandel J.R."/>
            <person name="Marage G."/>
            <person name="Marchand G."/>
            <person name="Marquand E."/>
            <person name="Bret-Mestries E."/>
            <person name="Morien E."/>
            <person name="Nambeesan S."/>
            <person name="Nguyen T."/>
            <person name="Pegot-Espagnet P."/>
            <person name="Pouilly N."/>
            <person name="Raftis F."/>
            <person name="Sallet E."/>
            <person name="Schiex T."/>
            <person name="Thomas J."/>
            <person name="Vandecasteele C."/>
            <person name="Vares D."/>
            <person name="Vear F."/>
            <person name="Vautrin S."/>
            <person name="Crespi M."/>
            <person name="Mangin B."/>
            <person name="Burke J.M."/>
            <person name="Salse J."/>
            <person name="Munos S."/>
            <person name="Vincourt P."/>
            <person name="Rieseberg L.H."/>
            <person name="Langlade N.B."/>
        </authorList>
    </citation>
    <scope>NUCLEOTIDE SEQUENCE [LARGE SCALE GENOMIC DNA]</scope>
    <source>
        <strain evidence="4">cv. SF193</strain>
        <tissue evidence="2">Leaves</tissue>
    </source>
</reference>
<dbReference type="GO" id="GO:0004714">
    <property type="term" value="F:transmembrane receptor protein tyrosine kinase activity"/>
    <property type="evidence" value="ECO:0007669"/>
    <property type="project" value="InterPro"/>
</dbReference>
<accession>A0A251TTL1</accession>
<organism evidence="3 4">
    <name type="scientific">Helianthus annuus</name>
    <name type="common">Common sunflower</name>
    <dbReference type="NCBI Taxonomy" id="4232"/>
    <lineage>
        <taxon>Eukaryota</taxon>
        <taxon>Viridiplantae</taxon>
        <taxon>Streptophyta</taxon>
        <taxon>Embryophyta</taxon>
        <taxon>Tracheophyta</taxon>
        <taxon>Spermatophyta</taxon>
        <taxon>Magnoliopsida</taxon>
        <taxon>eudicotyledons</taxon>
        <taxon>Gunneridae</taxon>
        <taxon>Pentapetalae</taxon>
        <taxon>asterids</taxon>
        <taxon>campanulids</taxon>
        <taxon>Asterales</taxon>
        <taxon>Asteraceae</taxon>
        <taxon>Asteroideae</taxon>
        <taxon>Heliantheae alliance</taxon>
        <taxon>Heliantheae</taxon>
        <taxon>Helianthus</taxon>
    </lineage>
</organism>
<keyword evidence="4" id="KW-1185">Reference proteome</keyword>
<dbReference type="EMBL" id="CM007898">
    <property type="protein sequence ID" value="OTG14480.1"/>
    <property type="molecule type" value="Genomic_DNA"/>
</dbReference>
<dbReference type="GO" id="GO:0005524">
    <property type="term" value="F:ATP binding"/>
    <property type="evidence" value="ECO:0007669"/>
    <property type="project" value="InterPro"/>
</dbReference>
<dbReference type="GO" id="GO:0004672">
    <property type="term" value="F:protein kinase activity"/>
    <property type="evidence" value="ECO:0000318"/>
    <property type="project" value="GO_Central"/>
</dbReference>
<proteinExistence type="predicted"/>
<evidence type="ECO:0000259" key="1">
    <source>
        <dbReference type="PROSITE" id="PS50011"/>
    </source>
</evidence>
<dbReference type="Proteomes" id="UP000215914">
    <property type="component" value="Chromosome 9"/>
</dbReference>
<dbReference type="GO" id="GO:0005886">
    <property type="term" value="C:plasma membrane"/>
    <property type="evidence" value="ECO:0000318"/>
    <property type="project" value="GO_Central"/>
</dbReference>
<dbReference type="EMBL" id="MNCJ02000324">
    <property type="protein sequence ID" value="KAF5790184.1"/>
    <property type="molecule type" value="Genomic_DNA"/>
</dbReference>
<name>A0A251TTL1_HELAN</name>
<reference evidence="3" key="2">
    <citation type="submission" date="2017-02" db="EMBL/GenBank/DDBJ databases">
        <title>Sunflower complete genome.</title>
        <authorList>
            <person name="Langlade N."/>
            <person name="Munos S."/>
        </authorList>
    </citation>
    <scope>NUCLEOTIDE SEQUENCE [LARGE SCALE GENOMIC DNA]</scope>
    <source>
        <tissue evidence="3">Leaves</tissue>
    </source>
</reference>
<evidence type="ECO:0000313" key="3">
    <source>
        <dbReference type="EMBL" id="OTG14480.1"/>
    </source>
</evidence>
<sequence>MEDKRMMIHGNIATFKFGLDENWNAKIEDFEWAVFLPPNKKDEVMCKRTYFDSMYHVDPEYAKTSKLKRESDVYSFEVVMFEILCGRRADQNYLTESEEGPVHVARQSFSNGTIEDIMDPKLKEETDMKMYIQNRGVNKDSLHIFLKVANQCVTETQDQRPTMKVVFDKLEKALIFQVSWVCLCV</sequence>
<evidence type="ECO:0000313" key="4">
    <source>
        <dbReference type="Proteomes" id="UP000215914"/>
    </source>
</evidence>
<dbReference type="InParanoid" id="A0A251TTL1"/>
<gene>
    <name evidence="3" type="ORF">HannXRQ_Chr09g0249871</name>
    <name evidence="2" type="ORF">HanXRQr2_Chr09g0380131</name>
</gene>
<dbReference type="InterPro" id="IPR011009">
    <property type="entry name" value="Kinase-like_dom_sf"/>
</dbReference>
<reference evidence="2" key="3">
    <citation type="submission" date="2020-06" db="EMBL/GenBank/DDBJ databases">
        <title>Helianthus annuus Genome sequencing and assembly Release 2.</title>
        <authorList>
            <person name="Gouzy J."/>
            <person name="Langlade N."/>
            <person name="Munos S."/>
        </authorList>
    </citation>
    <scope>NUCLEOTIDE SEQUENCE</scope>
    <source>
        <tissue evidence="2">Leaves</tissue>
    </source>
</reference>
<dbReference type="InterPro" id="IPR000719">
    <property type="entry name" value="Prot_kinase_dom"/>
</dbReference>
<keyword evidence="2" id="KW-0808">Transferase</keyword>
<dbReference type="PANTHER" id="PTHR27003">
    <property type="entry name" value="OS07G0166700 PROTEIN"/>
    <property type="match status" value="1"/>
</dbReference>
<dbReference type="SUPFAM" id="SSF56112">
    <property type="entry name" value="Protein kinase-like (PK-like)"/>
    <property type="match status" value="1"/>
</dbReference>
<dbReference type="PROSITE" id="PS50011">
    <property type="entry name" value="PROTEIN_KINASE_DOM"/>
    <property type="match status" value="1"/>
</dbReference>
<feature type="domain" description="Protein kinase" evidence="1">
    <location>
        <begin position="1"/>
        <end position="146"/>
    </location>
</feature>
<dbReference type="InterPro" id="IPR045272">
    <property type="entry name" value="ANXUR1/2-like"/>
</dbReference>